<dbReference type="Pfam" id="PF07811">
    <property type="entry name" value="TadE"/>
    <property type="match status" value="1"/>
</dbReference>
<keyword evidence="1" id="KW-0472">Membrane</keyword>
<gene>
    <name evidence="3" type="ORF">AVL62_14900</name>
</gene>
<dbReference type="AlphaFoldDB" id="A0A0W8I4U1"/>
<dbReference type="OrthoDB" id="4869119at2"/>
<dbReference type="EMBL" id="LQBL01000029">
    <property type="protein sequence ID" value="KUG52853.1"/>
    <property type="molecule type" value="Genomic_DNA"/>
</dbReference>
<evidence type="ECO:0000256" key="1">
    <source>
        <dbReference type="SAM" id="Phobius"/>
    </source>
</evidence>
<keyword evidence="4" id="KW-1185">Reference proteome</keyword>
<evidence type="ECO:0000313" key="4">
    <source>
        <dbReference type="Proteomes" id="UP000054837"/>
    </source>
</evidence>
<dbReference type="Proteomes" id="UP000054837">
    <property type="component" value="Unassembled WGS sequence"/>
</dbReference>
<name>A0A0W8I4U1_9MICO</name>
<dbReference type="STRING" id="767452.AVL62_14900"/>
<sequence length="140" mass="14587">MGRHTATRERGSIALEFAFAAPIVLLMLALAWTFGRVAWANGHLEAGTRDAARVATQARSMPEARSSAMAVLQENTRAIDGCPASLTVQITGDFEPGSTLTVQASCSYALSDIGMPGAPGSVSPSSSFASVVDQYRGVDP</sequence>
<accession>A0A0W8I4U1</accession>
<proteinExistence type="predicted"/>
<keyword evidence="1" id="KW-0812">Transmembrane</keyword>
<feature type="domain" description="TadE-like" evidence="2">
    <location>
        <begin position="11"/>
        <end position="53"/>
    </location>
</feature>
<feature type="transmembrane region" description="Helical" evidence="1">
    <location>
        <begin position="12"/>
        <end position="34"/>
    </location>
</feature>
<keyword evidence="1" id="KW-1133">Transmembrane helix</keyword>
<protein>
    <recommendedName>
        <fullName evidence="2">TadE-like domain-containing protein</fullName>
    </recommendedName>
</protein>
<comment type="caution">
    <text evidence="3">The sequence shown here is derived from an EMBL/GenBank/DDBJ whole genome shotgun (WGS) entry which is preliminary data.</text>
</comment>
<organism evidence="3 4">
    <name type="scientific">Serinicoccus chungangensis</name>
    <dbReference type="NCBI Taxonomy" id="767452"/>
    <lineage>
        <taxon>Bacteria</taxon>
        <taxon>Bacillati</taxon>
        <taxon>Actinomycetota</taxon>
        <taxon>Actinomycetes</taxon>
        <taxon>Micrococcales</taxon>
        <taxon>Ornithinimicrobiaceae</taxon>
        <taxon>Serinicoccus</taxon>
    </lineage>
</organism>
<dbReference type="RefSeq" id="WP_058891927.1">
    <property type="nucleotide sequence ID" value="NZ_LQBL01000029.1"/>
</dbReference>
<evidence type="ECO:0000259" key="2">
    <source>
        <dbReference type="Pfam" id="PF07811"/>
    </source>
</evidence>
<reference evidence="3 4" key="1">
    <citation type="submission" date="2015-12" db="EMBL/GenBank/DDBJ databases">
        <title>Serinicoccus chungangenesis strain CD08_5 genome sequencing and assembly.</title>
        <authorList>
            <person name="Chander A.M."/>
            <person name="Kaur G."/>
            <person name="Nair G.R."/>
            <person name="Dhawan D.K."/>
            <person name="Kochhar R.K."/>
            <person name="Mayilraj S."/>
            <person name="Bhadada S.K."/>
        </authorList>
    </citation>
    <scope>NUCLEOTIDE SEQUENCE [LARGE SCALE GENOMIC DNA]</scope>
    <source>
        <strain evidence="3 4">CD08_5</strain>
    </source>
</reference>
<dbReference type="InterPro" id="IPR012495">
    <property type="entry name" value="TadE-like_dom"/>
</dbReference>
<evidence type="ECO:0000313" key="3">
    <source>
        <dbReference type="EMBL" id="KUG52853.1"/>
    </source>
</evidence>